<protein>
    <submittedName>
        <fullName evidence="2">Uncharacterized protein</fullName>
    </submittedName>
</protein>
<organism evidence="2 3">
    <name type="scientific">Blastopirellula marina</name>
    <dbReference type="NCBI Taxonomy" id="124"/>
    <lineage>
        <taxon>Bacteria</taxon>
        <taxon>Pseudomonadati</taxon>
        <taxon>Planctomycetota</taxon>
        <taxon>Planctomycetia</taxon>
        <taxon>Pirellulales</taxon>
        <taxon>Pirellulaceae</taxon>
        <taxon>Blastopirellula</taxon>
    </lineage>
</organism>
<keyword evidence="1" id="KW-0812">Transmembrane</keyword>
<sequence>MKLICPNCDTQLLFNRMNIDANEATCSHCGQRTSISDLLVDEPPSGQAVIVPDSFDINQPPSGVSYQRDGMGWRITATTRHGTGYFLMVFAVVTLIFACGVIYGPQLAAGKFDLKESLFGISFIVISLVIMAVGLLLIFGRTVVETDEREPDVGRLFVGLGPFGWARQVQWSEVTRIEETDSGGTVNDQPIMQITLYRSEGDVHFGALLKDPRRRYVLYALQQLVLPQEASR</sequence>
<evidence type="ECO:0000313" key="3">
    <source>
        <dbReference type="Proteomes" id="UP000239388"/>
    </source>
</evidence>
<proteinExistence type="predicted"/>
<dbReference type="Proteomes" id="UP000239388">
    <property type="component" value="Unassembled WGS sequence"/>
</dbReference>
<feature type="transmembrane region" description="Helical" evidence="1">
    <location>
        <begin position="84"/>
        <end position="105"/>
    </location>
</feature>
<keyword evidence="1" id="KW-0472">Membrane</keyword>
<dbReference type="EMBL" id="PUIB01000017">
    <property type="protein sequence ID" value="PQO33598.1"/>
    <property type="molecule type" value="Genomic_DNA"/>
</dbReference>
<comment type="caution">
    <text evidence="2">The sequence shown here is derived from an EMBL/GenBank/DDBJ whole genome shotgun (WGS) entry which is preliminary data.</text>
</comment>
<dbReference type="RefSeq" id="WP_105355195.1">
    <property type="nucleotide sequence ID" value="NZ_PUIB01000017.1"/>
</dbReference>
<reference evidence="2 3" key="1">
    <citation type="submission" date="2018-02" db="EMBL/GenBank/DDBJ databases">
        <title>Comparative genomes isolates from brazilian mangrove.</title>
        <authorList>
            <person name="Araujo J.E."/>
            <person name="Taketani R.G."/>
            <person name="Silva M.C.P."/>
            <person name="Loureco M.V."/>
            <person name="Andreote F.D."/>
        </authorList>
    </citation>
    <scope>NUCLEOTIDE SEQUENCE [LARGE SCALE GENOMIC DNA]</scope>
    <source>
        <strain evidence="2 3">NAP PRIS-MGV</strain>
    </source>
</reference>
<keyword evidence="1" id="KW-1133">Transmembrane helix</keyword>
<accession>A0A2S8FN29</accession>
<gene>
    <name evidence="2" type="ORF">C5Y98_15260</name>
</gene>
<evidence type="ECO:0000313" key="2">
    <source>
        <dbReference type="EMBL" id="PQO33598.1"/>
    </source>
</evidence>
<dbReference type="AlphaFoldDB" id="A0A2S8FN29"/>
<dbReference type="OrthoDB" id="7059209at2"/>
<name>A0A2S8FN29_9BACT</name>
<feature type="transmembrane region" description="Helical" evidence="1">
    <location>
        <begin position="117"/>
        <end position="139"/>
    </location>
</feature>
<evidence type="ECO:0000256" key="1">
    <source>
        <dbReference type="SAM" id="Phobius"/>
    </source>
</evidence>